<sequence>MIGVEVKQRGGRLEEIDMGDLRSHLEGVSLSSVKESLSPSVSQMQYVKERATVAAVGRVRQGASLETGRAIAQRTLVCVVVALA</sequence>
<comment type="caution">
    <text evidence="1">The sequence shown here is derived from an EMBL/GenBank/DDBJ whole genome shotgun (WGS) entry which is preliminary data.</text>
</comment>
<accession>A0A8J2LX29</accession>
<gene>
    <name evidence="1" type="ORF">CJOHNSTONI_LOCUS4936</name>
</gene>
<dbReference type="EMBL" id="CAKAEH010001335">
    <property type="protein sequence ID" value="CAG9534837.1"/>
    <property type="molecule type" value="Genomic_DNA"/>
</dbReference>
<name>A0A8J2LX29_9BILA</name>
<proteinExistence type="predicted"/>
<dbReference type="AlphaFoldDB" id="A0A8J2LX29"/>
<organism evidence="1 2">
    <name type="scientific">Cercopithifilaria johnstoni</name>
    <dbReference type="NCBI Taxonomy" id="2874296"/>
    <lineage>
        <taxon>Eukaryota</taxon>
        <taxon>Metazoa</taxon>
        <taxon>Ecdysozoa</taxon>
        <taxon>Nematoda</taxon>
        <taxon>Chromadorea</taxon>
        <taxon>Rhabditida</taxon>
        <taxon>Spirurina</taxon>
        <taxon>Spiruromorpha</taxon>
        <taxon>Filarioidea</taxon>
        <taxon>Onchocercidae</taxon>
        <taxon>Cercopithifilaria</taxon>
    </lineage>
</organism>
<keyword evidence="2" id="KW-1185">Reference proteome</keyword>
<evidence type="ECO:0000313" key="1">
    <source>
        <dbReference type="EMBL" id="CAG9534837.1"/>
    </source>
</evidence>
<protein>
    <submittedName>
        <fullName evidence="1">Uncharacterized protein</fullName>
    </submittedName>
</protein>
<dbReference type="Proteomes" id="UP000746747">
    <property type="component" value="Unassembled WGS sequence"/>
</dbReference>
<reference evidence="1" key="1">
    <citation type="submission" date="2021-09" db="EMBL/GenBank/DDBJ databases">
        <authorList>
            <consortium name="Pathogen Informatics"/>
        </authorList>
    </citation>
    <scope>NUCLEOTIDE SEQUENCE</scope>
</reference>
<evidence type="ECO:0000313" key="2">
    <source>
        <dbReference type="Proteomes" id="UP000746747"/>
    </source>
</evidence>